<dbReference type="AlphaFoldDB" id="A0AAV4DZC0"/>
<proteinExistence type="predicted"/>
<protein>
    <submittedName>
        <fullName evidence="1">Uncharacterized protein</fullName>
    </submittedName>
</protein>
<sequence length="121" mass="13247">MSAKELDEISGIAVSCVLSDIVSVHNYEGDGNLLYVVDVNTAQLMTTFVMTIAHSFDWEDTAYCPCADDCKQNICKVSNGDYINAVWKSISEIPFIAAQAKAWHGCLMGRNFMSSLGAKIQ</sequence>
<dbReference type="EMBL" id="BLXT01008482">
    <property type="protein sequence ID" value="GFO49387.1"/>
    <property type="molecule type" value="Genomic_DNA"/>
</dbReference>
<organism evidence="1 2">
    <name type="scientific">Plakobranchus ocellatus</name>
    <dbReference type="NCBI Taxonomy" id="259542"/>
    <lineage>
        <taxon>Eukaryota</taxon>
        <taxon>Metazoa</taxon>
        <taxon>Spiralia</taxon>
        <taxon>Lophotrochozoa</taxon>
        <taxon>Mollusca</taxon>
        <taxon>Gastropoda</taxon>
        <taxon>Heterobranchia</taxon>
        <taxon>Euthyneura</taxon>
        <taxon>Panpulmonata</taxon>
        <taxon>Sacoglossa</taxon>
        <taxon>Placobranchoidea</taxon>
        <taxon>Plakobranchidae</taxon>
        <taxon>Plakobranchus</taxon>
    </lineage>
</organism>
<comment type="caution">
    <text evidence="1">The sequence shown here is derived from an EMBL/GenBank/DDBJ whole genome shotgun (WGS) entry which is preliminary data.</text>
</comment>
<name>A0AAV4DZC0_9GAST</name>
<keyword evidence="2" id="KW-1185">Reference proteome</keyword>
<evidence type="ECO:0000313" key="2">
    <source>
        <dbReference type="Proteomes" id="UP000735302"/>
    </source>
</evidence>
<reference evidence="1 2" key="1">
    <citation type="journal article" date="2021" name="Elife">
        <title>Chloroplast acquisition without the gene transfer in kleptoplastic sea slugs, Plakobranchus ocellatus.</title>
        <authorList>
            <person name="Maeda T."/>
            <person name="Takahashi S."/>
            <person name="Yoshida T."/>
            <person name="Shimamura S."/>
            <person name="Takaki Y."/>
            <person name="Nagai Y."/>
            <person name="Toyoda A."/>
            <person name="Suzuki Y."/>
            <person name="Arimoto A."/>
            <person name="Ishii H."/>
            <person name="Satoh N."/>
            <person name="Nishiyama T."/>
            <person name="Hasebe M."/>
            <person name="Maruyama T."/>
            <person name="Minagawa J."/>
            <person name="Obokata J."/>
            <person name="Shigenobu S."/>
        </authorList>
    </citation>
    <scope>NUCLEOTIDE SEQUENCE [LARGE SCALE GENOMIC DNA]</scope>
</reference>
<dbReference type="Proteomes" id="UP000735302">
    <property type="component" value="Unassembled WGS sequence"/>
</dbReference>
<gene>
    <name evidence="1" type="ORF">PoB_007589200</name>
</gene>
<evidence type="ECO:0000313" key="1">
    <source>
        <dbReference type="EMBL" id="GFO49387.1"/>
    </source>
</evidence>
<accession>A0AAV4DZC0</accession>